<evidence type="ECO:0000313" key="22">
    <source>
        <dbReference type="EMBL" id="BCI59477.1"/>
    </source>
</evidence>
<organism evidence="22 23">
    <name type="scientific">Solibaculum mannosilyticum</name>
    <dbReference type="NCBI Taxonomy" id="2780922"/>
    <lineage>
        <taxon>Bacteria</taxon>
        <taxon>Bacillati</taxon>
        <taxon>Bacillota</taxon>
        <taxon>Clostridia</taxon>
        <taxon>Eubacteriales</taxon>
        <taxon>Oscillospiraceae</taxon>
        <taxon>Solibaculum</taxon>
    </lineage>
</organism>
<dbReference type="SUPFAM" id="SSF53448">
    <property type="entry name" value="Nucleotide-diphospho-sugar transferases"/>
    <property type="match status" value="1"/>
</dbReference>
<dbReference type="HAMAP" id="MF_01631">
    <property type="entry name" value="GlmU"/>
    <property type="match status" value="1"/>
</dbReference>
<dbReference type="UniPathway" id="UPA00973"/>
<keyword evidence="14 20" id="KW-0511">Multifunctional enzyme</keyword>
<feature type="binding site" evidence="20">
    <location>
        <position position="79"/>
    </location>
    <ligand>
        <name>UDP-N-acetyl-alpha-D-glucosamine</name>
        <dbReference type="ChEBI" id="CHEBI:57705"/>
    </ligand>
</feature>
<feature type="binding site" evidence="20">
    <location>
        <position position="431"/>
    </location>
    <ligand>
        <name>acetyl-CoA</name>
        <dbReference type="ChEBI" id="CHEBI:57288"/>
    </ligand>
</feature>
<feature type="active site" description="Proton acceptor" evidence="20">
    <location>
        <position position="371"/>
    </location>
</feature>
<dbReference type="RefSeq" id="WP_099323028.1">
    <property type="nucleotide sequence ID" value="NZ_AP023321.1"/>
</dbReference>
<dbReference type="GO" id="GO:0009252">
    <property type="term" value="P:peptidoglycan biosynthetic process"/>
    <property type="evidence" value="ECO:0007669"/>
    <property type="project" value="UniProtKB-UniRule"/>
</dbReference>
<comment type="cofactor">
    <cofactor evidence="20">
        <name>Mg(2+)</name>
        <dbReference type="ChEBI" id="CHEBI:18420"/>
    </cofactor>
    <text evidence="20">Binds 1 Mg(2+) ion per subunit.</text>
</comment>
<evidence type="ECO:0000256" key="19">
    <source>
        <dbReference type="ARBA" id="ARBA00049628"/>
    </source>
</evidence>
<comment type="pathway">
    <text evidence="20">Bacterial outer membrane biogenesis; LPS lipid A biosynthesis.</text>
</comment>
<feature type="binding site" evidence="20">
    <location>
        <position position="374"/>
    </location>
    <ligand>
        <name>UDP-N-acetyl-alpha-D-glucosamine</name>
        <dbReference type="ChEBI" id="CHEBI:57705"/>
    </ligand>
</feature>
<dbReference type="EC" id="2.7.7.23" evidence="20"/>
<keyword evidence="7 20" id="KW-0808">Transferase</keyword>
<evidence type="ECO:0000313" key="23">
    <source>
        <dbReference type="Proteomes" id="UP000593890"/>
    </source>
</evidence>
<comment type="subunit">
    <text evidence="20">Homotrimer.</text>
</comment>
<dbReference type="InterPro" id="IPR050065">
    <property type="entry name" value="GlmU-like"/>
</dbReference>
<feature type="binding site" evidence="20">
    <location>
        <position position="236"/>
    </location>
    <ligand>
        <name>UDP-N-acetyl-alpha-D-glucosamine</name>
        <dbReference type="ChEBI" id="CHEBI:57705"/>
    </ligand>
</feature>
<dbReference type="InterPro" id="IPR011004">
    <property type="entry name" value="Trimer_LpxA-like_sf"/>
</dbReference>
<dbReference type="UniPathway" id="UPA00113">
    <property type="reaction ID" value="UER00532"/>
</dbReference>
<dbReference type="Gene3D" id="2.160.10.10">
    <property type="entry name" value="Hexapeptide repeat proteins"/>
    <property type="match status" value="1"/>
</dbReference>
<comment type="caution">
    <text evidence="20">Lacks conserved residue(s) required for the propagation of feature annotation.</text>
</comment>
<reference evidence="23" key="1">
    <citation type="submission" date="2020-07" db="EMBL/GenBank/DDBJ databases">
        <title>Complete genome sequencing of Clostridia bacterium strain 12CBH8.</title>
        <authorList>
            <person name="Sakamoto M."/>
            <person name="Murakami T."/>
            <person name="Mori H."/>
        </authorList>
    </citation>
    <scope>NUCLEOTIDE SEQUENCE [LARGE SCALE GENOMIC DNA]</scope>
    <source>
        <strain evidence="23">12CBH8</strain>
    </source>
</reference>
<feature type="binding site" evidence="20">
    <location>
        <position position="110"/>
    </location>
    <ligand>
        <name>Mg(2+)</name>
        <dbReference type="ChEBI" id="CHEBI:18420"/>
    </ligand>
</feature>
<evidence type="ECO:0000259" key="21">
    <source>
        <dbReference type="Pfam" id="PF00483"/>
    </source>
</evidence>
<dbReference type="GO" id="GO:0019134">
    <property type="term" value="F:glucosamine-1-phosphate N-acetyltransferase activity"/>
    <property type="evidence" value="ECO:0007669"/>
    <property type="project" value="UniProtKB-UniRule"/>
</dbReference>
<proteinExistence type="inferred from homology"/>
<dbReference type="Pfam" id="PF00483">
    <property type="entry name" value="NTP_transferase"/>
    <property type="match status" value="1"/>
</dbReference>
<comment type="pathway">
    <text evidence="3 20">Nucleotide-sugar biosynthesis; UDP-N-acetyl-alpha-D-glucosamine biosynthesis; UDP-N-acetyl-alpha-D-glucosamine from N-acetyl-alpha-D-glucosamine 1-phosphate: step 1/1.</text>
</comment>
<evidence type="ECO:0000256" key="9">
    <source>
        <dbReference type="ARBA" id="ARBA00022723"/>
    </source>
</evidence>
<dbReference type="EMBL" id="AP023321">
    <property type="protein sequence ID" value="BCI59477.1"/>
    <property type="molecule type" value="Genomic_DNA"/>
</dbReference>
<dbReference type="GO" id="GO:0006048">
    <property type="term" value="P:UDP-N-acetylglucosamine biosynthetic process"/>
    <property type="evidence" value="ECO:0007669"/>
    <property type="project" value="UniProtKB-UniPathway"/>
</dbReference>
<dbReference type="EC" id="2.3.1.157" evidence="20"/>
<evidence type="ECO:0000256" key="1">
    <source>
        <dbReference type="ARBA" id="ARBA00004496"/>
    </source>
</evidence>
<dbReference type="GO" id="GO:0071555">
    <property type="term" value="P:cell wall organization"/>
    <property type="evidence" value="ECO:0007669"/>
    <property type="project" value="UniProtKB-KW"/>
</dbReference>
<evidence type="ECO:0000256" key="7">
    <source>
        <dbReference type="ARBA" id="ARBA00022679"/>
    </source>
</evidence>
<dbReference type="GO" id="GO:0008360">
    <property type="term" value="P:regulation of cell shape"/>
    <property type="evidence" value="ECO:0007669"/>
    <property type="project" value="UniProtKB-KW"/>
</dbReference>
<dbReference type="GO" id="GO:0000287">
    <property type="term" value="F:magnesium ion binding"/>
    <property type="evidence" value="ECO:0007669"/>
    <property type="project" value="UniProtKB-UniRule"/>
</dbReference>
<feature type="binding site" evidence="20">
    <location>
        <begin position="84"/>
        <end position="85"/>
    </location>
    <ligand>
        <name>UDP-N-acetyl-alpha-D-glucosamine</name>
        <dbReference type="ChEBI" id="CHEBI:57705"/>
    </ligand>
</feature>
<dbReference type="InterPro" id="IPR001451">
    <property type="entry name" value="Hexapep"/>
</dbReference>
<evidence type="ECO:0000256" key="6">
    <source>
        <dbReference type="ARBA" id="ARBA00022490"/>
    </source>
</evidence>
<dbReference type="GO" id="GO:0009245">
    <property type="term" value="P:lipid A biosynthetic process"/>
    <property type="evidence" value="ECO:0007669"/>
    <property type="project" value="UniProtKB-UniRule"/>
</dbReference>
<dbReference type="InterPro" id="IPR005835">
    <property type="entry name" value="NTP_transferase_dom"/>
</dbReference>
<feature type="binding site" evidence="20">
    <location>
        <position position="448"/>
    </location>
    <ligand>
        <name>acetyl-CoA</name>
        <dbReference type="ChEBI" id="CHEBI:57288"/>
    </ligand>
</feature>
<dbReference type="GO" id="GO:0000902">
    <property type="term" value="P:cell morphogenesis"/>
    <property type="evidence" value="ECO:0007669"/>
    <property type="project" value="UniProtKB-UniRule"/>
</dbReference>
<dbReference type="GO" id="GO:0003977">
    <property type="term" value="F:UDP-N-acetylglucosamine diphosphorylase activity"/>
    <property type="evidence" value="ECO:0007669"/>
    <property type="project" value="UniProtKB-UniRule"/>
</dbReference>
<dbReference type="GO" id="GO:0005737">
    <property type="term" value="C:cytoplasm"/>
    <property type="evidence" value="ECO:0007669"/>
    <property type="project" value="UniProtKB-SubCell"/>
</dbReference>
<dbReference type="CDD" id="cd03353">
    <property type="entry name" value="LbH_GlmU_C"/>
    <property type="match status" value="1"/>
</dbReference>
<evidence type="ECO:0000256" key="8">
    <source>
        <dbReference type="ARBA" id="ARBA00022695"/>
    </source>
</evidence>
<keyword evidence="10 20" id="KW-0677">Repeat</keyword>
<feature type="binding site" evidence="20">
    <location>
        <begin position="394"/>
        <end position="395"/>
    </location>
    <ligand>
        <name>acetyl-CoA</name>
        <dbReference type="ChEBI" id="CHEBI:57288"/>
    </ligand>
</feature>
<feature type="binding site" evidence="20">
    <location>
        <position position="359"/>
    </location>
    <ligand>
        <name>UDP-N-acetyl-alpha-D-glucosamine</name>
        <dbReference type="ChEBI" id="CHEBI:57705"/>
    </ligand>
</feature>
<keyword evidence="8 20" id="KW-0548">Nucleotidyltransferase</keyword>
<feature type="binding site" evidence="20">
    <location>
        <position position="163"/>
    </location>
    <ligand>
        <name>UDP-N-acetyl-alpha-D-glucosamine</name>
        <dbReference type="ChEBI" id="CHEBI:57705"/>
    </ligand>
</feature>
<comment type="similarity">
    <text evidence="4 20">In the C-terminal section; belongs to the transferase hexapeptide repeat family.</text>
</comment>
<feature type="binding site" evidence="20">
    <location>
        <position position="178"/>
    </location>
    <ligand>
        <name>UDP-N-acetyl-alpha-D-glucosamine</name>
        <dbReference type="ChEBI" id="CHEBI:57705"/>
    </ligand>
</feature>
<comment type="catalytic activity">
    <reaction evidence="17 20">
        <text>alpha-D-glucosamine 1-phosphate + acetyl-CoA = N-acetyl-alpha-D-glucosamine 1-phosphate + CoA + H(+)</text>
        <dbReference type="Rhea" id="RHEA:13725"/>
        <dbReference type="ChEBI" id="CHEBI:15378"/>
        <dbReference type="ChEBI" id="CHEBI:57287"/>
        <dbReference type="ChEBI" id="CHEBI:57288"/>
        <dbReference type="ChEBI" id="CHEBI:57776"/>
        <dbReference type="ChEBI" id="CHEBI:58516"/>
        <dbReference type="EC" id="2.3.1.157"/>
    </reaction>
</comment>
<keyword evidence="23" id="KW-1185">Reference proteome</keyword>
<gene>
    <name evidence="20 22" type="primary">glmU</name>
    <name evidence="22" type="ORF">C12CBH8_01160</name>
</gene>
<feature type="region of interest" description="N-acetyltransferase" evidence="20">
    <location>
        <begin position="260"/>
        <end position="463"/>
    </location>
</feature>
<comment type="function">
    <text evidence="19 20">Catalyzes the last two sequential reactions in the de novo biosynthetic pathway for UDP-N-acetylglucosamine (UDP-GlcNAc). The C-terminal domain catalyzes the transfer of acetyl group from acetyl coenzyme A to glucosamine-1-phosphate (GlcN-1-P) to produce N-acetylglucosamine-1-phosphate (GlcNAc-1-P), which is converted into UDP-GlcNAc by the transfer of uridine 5-monophosphate (from uridine 5-triphosphate), a reaction catalyzed by the N-terminal domain.</text>
</comment>
<feature type="binding site" evidence="20">
    <location>
        <position position="385"/>
    </location>
    <ligand>
        <name>UDP-N-acetyl-alpha-D-glucosamine</name>
        <dbReference type="ChEBI" id="CHEBI:57705"/>
    </ligand>
</feature>
<evidence type="ECO:0000256" key="13">
    <source>
        <dbReference type="ARBA" id="ARBA00022984"/>
    </source>
</evidence>
<feature type="domain" description="Nucleotidyl transferase" evidence="21">
    <location>
        <begin position="6"/>
        <end position="225"/>
    </location>
</feature>
<keyword evidence="13 20" id="KW-0573">Peptidoglycan synthesis</keyword>
<evidence type="ECO:0000256" key="14">
    <source>
        <dbReference type="ARBA" id="ARBA00023268"/>
    </source>
</evidence>
<keyword evidence="11 20" id="KW-0460">Magnesium</keyword>
<dbReference type="AlphaFoldDB" id="A0A7M3W2R6"/>
<keyword evidence="6 20" id="KW-0963">Cytoplasm</keyword>
<feature type="binding site" evidence="20">
    <location>
        <position position="147"/>
    </location>
    <ligand>
        <name>UDP-N-acetyl-alpha-D-glucosamine</name>
        <dbReference type="ChEBI" id="CHEBI:57705"/>
    </ligand>
</feature>
<keyword evidence="9 20" id="KW-0479">Metal-binding</keyword>
<evidence type="ECO:0000256" key="15">
    <source>
        <dbReference type="ARBA" id="ARBA00023315"/>
    </source>
</evidence>
<evidence type="ECO:0000256" key="5">
    <source>
        <dbReference type="ARBA" id="ARBA00007947"/>
    </source>
</evidence>
<evidence type="ECO:0000256" key="11">
    <source>
        <dbReference type="ARBA" id="ARBA00022842"/>
    </source>
</evidence>
<dbReference type="GO" id="GO:0016020">
    <property type="term" value="C:membrane"/>
    <property type="evidence" value="ECO:0007669"/>
    <property type="project" value="GOC"/>
</dbReference>
<sequence length="463" mass="49216">MEQNCAVILAGGEGKRMKADGPKVLCEVLFKPMLDWVIDAVRGAGVEDICVVTGHKGHLVEEHLLVKQHLDGACQTVLQEPRLGTGHAVMQASDFIADHKGGNVLVLCGDAPLMDSKNIRGALTAHETDGNAATVISARLERPTGYGRIVRDDNDGTVNSIVEEKDASEAVRAIREVNSGAYWFAADELLEVLPKLTNDNKAGEYYLTDTLALLLKKGCRVDAFAADTEDVVCGANTRSQLNGLNGKARRRILENLMDEGVDIPCTDGILVGPDVTVGANTCLLPGTILRGKTDIGTNCVIGPNSLIEDSTVANYCQLNAVQCYQSTVGEGVTAGPFVHIRPGTNLSARVKIGDFVEIKNSNIGEGTKVPHLTYVGDSDVGAGVNFGCGCVTVNYDGQEKNRCTVGDHCFIGCNTNLVAPVTVGDYAYTAAGSTITEPVPENALGIARARQINKPGWVEKKRK</sequence>
<keyword evidence="16 20" id="KW-0961">Cell wall biogenesis/degradation</keyword>
<dbReference type="NCBIfam" id="TIGR01173">
    <property type="entry name" value="glmU"/>
    <property type="match status" value="1"/>
</dbReference>
<evidence type="ECO:0000256" key="20">
    <source>
        <dbReference type="HAMAP-Rule" id="MF_01631"/>
    </source>
</evidence>
<comment type="pathway">
    <text evidence="2 20">Nucleotide-sugar biosynthesis; UDP-N-acetyl-alpha-D-glucosamine biosynthesis; N-acetyl-alpha-D-glucosamine 1-phosphate from alpha-D-glucosamine 6-phosphate (route II): step 2/2.</text>
</comment>
<dbReference type="InterPro" id="IPR005882">
    <property type="entry name" value="Bifunctional_GlmU"/>
</dbReference>
<dbReference type="KEGG" id="sman:C12CBH8_01160"/>
<evidence type="ECO:0000256" key="3">
    <source>
        <dbReference type="ARBA" id="ARBA00005208"/>
    </source>
</evidence>
<comment type="similarity">
    <text evidence="5 20">In the N-terminal section; belongs to the N-acetylglucosamine-1-phosphate uridyltransferase family.</text>
</comment>
<evidence type="ECO:0000256" key="10">
    <source>
        <dbReference type="ARBA" id="ARBA00022737"/>
    </source>
</evidence>
<feature type="binding site" evidence="20">
    <location>
        <position position="236"/>
    </location>
    <ligand>
        <name>Mg(2+)</name>
        <dbReference type="ChEBI" id="CHEBI:18420"/>
    </ligand>
</feature>
<evidence type="ECO:0000256" key="4">
    <source>
        <dbReference type="ARBA" id="ARBA00007707"/>
    </source>
</evidence>
<evidence type="ECO:0000256" key="17">
    <source>
        <dbReference type="ARBA" id="ARBA00048247"/>
    </source>
</evidence>
<evidence type="ECO:0000256" key="16">
    <source>
        <dbReference type="ARBA" id="ARBA00023316"/>
    </source>
</evidence>
<protein>
    <recommendedName>
        <fullName evidence="20">Bifunctional protein GlmU</fullName>
    </recommendedName>
    <domain>
        <recommendedName>
            <fullName evidence="20">UDP-N-acetylglucosamine pyrophosphorylase</fullName>
            <ecNumber evidence="20">2.7.7.23</ecNumber>
        </recommendedName>
        <alternativeName>
            <fullName evidence="20">N-acetylglucosamine-1-phosphate uridyltransferase</fullName>
        </alternativeName>
    </domain>
    <domain>
        <recommendedName>
            <fullName evidence="20">Glucosamine-1-phosphate N-acetyltransferase</fullName>
            <ecNumber evidence="20">2.3.1.157</ecNumber>
        </recommendedName>
    </domain>
</protein>
<name>A0A7M3W2R6_9FIRM</name>
<keyword evidence="15 20" id="KW-0012">Acyltransferase</keyword>
<feature type="binding site" evidence="20">
    <location>
        <position position="23"/>
    </location>
    <ligand>
        <name>UDP-N-acetyl-alpha-D-glucosamine</name>
        <dbReference type="ChEBI" id="CHEBI:57705"/>
    </ligand>
</feature>
<dbReference type="Pfam" id="PF00132">
    <property type="entry name" value="Hexapep"/>
    <property type="match status" value="2"/>
</dbReference>
<evidence type="ECO:0000256" key="2">
    <source>
        <dbReference type="ARBA" id="ARBA00005166"/>
    </source>
</evidence>
<feature type="region of interest" description="Pyrophosphorylase" evidence="20">
    <location>
        <begin position="1"/>
        <end position="238"/>
    </location>
</feature>
<evidence type="ECO:0000256" key="18">
    <source>
        <dbReference type="ARBA" id="ARBA00048493"/>
    </source>
</evidence>
<comment type="catalytic activity">
    <reaction evidence="18 20">
        <text>N-acetyl-alpha-D-glucosamine 1-phosphate + UTP + H(+) = UDP-N-acetyl-alpha-D-glucosamine + diphosphate</text>
        <dbReference type="Rhea" id="RHEA:13509"/>
        <dbReference type="ChEBI" id="CHEBI:15378"/>
        <dbReference type="ChEBI" id="CHEBI:33019"/>
        <dbReference type="ChEBI" id="CHEBI:46398"/>
        <dbReference type="ChEBI" id="CHEBI:57705"/>
        <dbReference type="ChEBI" id="CHEBI:57776"/>
        <dbReference type="EC" id="2.7.7.23"/>
    </reaction>
</comment>
<evidence type="ECO:0000256" key="12">
    <source>
        <dbReference type="ARBA" id="ARBA00022960"/>
    </source>
</evidence>
<feature type="region of interest" description="Linker" evidence="20">
    <location>
        <begin position="239"/>
        <end position="259"/>
    </location>
</feature>
<feature type="binding site" evidence="20">
    <location>
        <position position="341"/>
    </location>
    <ligand>
        <name>UDP-N-acetyl-alpha-D-glucosamine</name>
        <dbReference type="ChEBI" id="CHEBI:57705"/>
    </ligand>
</feature>
<keyword evidence="12 20" id="KW-0133">Cell shape</keyword>
<dbReference type="InterPro" id="IPR038009">
    <property type="entry name" value="GlmU_C_LbH"/>
</dbReference>
<dbReference type="Gene3D" id="3.90.550.10">
    <property type="entry name" value="Spore Coat Polysaccharide Biosynthesis Protein SpsA, Chain A"/>
    <property type="match status" value="1"/>
</dbReference>
<dbReference type="InterPro" id="IPR029044">
    <property type="entry name" value="Nucleotide-diphossugar_trans"/>
</dbReference>
<dbReference type="CDD" id="cd02540">
    <property type="entry name" value="GT2_GlmU_N_bac"/>
    <property type="match status" value="1"/>
</dbReference>
<dbReference type="Proteomes" id="UP000593890">
    <property type="component" value="Chromosome"/>
</dbReference>
<dbReference type="PANTHER" id="PTHR43584">
    <property type="entry name" value="NUCLEOTIDYL TRANSFERASE"/>
    <property type="match status" value="1"/>
</dbReference>
<accession>A0A7M3W2R6</accession>
<dbReference type="PANTHER" id="PTHR43584:SF3">
    <property type="entry name" value="BIFUNCTIONAL PROTEIN GLMU"/>
    <property type="match status" value="1"/>
</dbReference>
<comment type="subcellular location">
    <subcellularLocation>
        <location evidence="1 20">Cytoplasm</location>
    </subcellularLocation>
</comment>
<dbReference type="SUPFAM" id="SSF51161">
    <property type="entry name" value="Trimeric LpxA-like enzymes"/>
    <property type="match status" value="1"/>
</dbReference>